<sequence length="271" mass="30158">MLLSIVLSSAIAYSYVGSIKIGQPQSLDGLPRNDVAVVKYRLRRVSFLCLAILISLPVLVTYGLDYYDDIPRAIRQLGLIPGYTNTYSITQDMANILLCFAKMSILYCGPLASYFITSPAVGDDLVENFASLWGFRDHVFAPVTEELVYRASIICLLQPVVNSSWALTVYTPLLFGIAHLHHGYELFKQGTAISTVVATASFQLLYTTLFGILANRIYISSGENLWCAIVMHSACNLGGFPSFEVKETHPRFFYVYCIMLVFGLTAFLRLI</sequence>
<evidence type="ECO:0000256" key="8">
    <source>
        <dbReference type="ARBA" id="ARBA00023136"/>
    </source>
</evidence>
<evidence type="ECO:0000256" key="5">
    <source>
        <dbReference type="ARBA" id="ARBA00022801"/>
    </source>
</evidence>
<dbReference type="GO" id="GO:0005789">
    <property type="term" value="C:endoplasmic reticulum membrane"/>
    <property type="evidence" value="ECO:0007669"/>
    <property type="project" value="UniProtKB-SubCell"/>
</dbReference>
<comment type="caution">
    <text evidence="13">The sequence shown here is derived from an EMBL/GenBank/DDBJ whole genome shotgun (WGS) entry which is preliminary data.</text>
</comment>
<keyword evidence="6" id="KW-0256">Endoplasmic reticulum</keyword>
<dbReference type="GO" id="GO:0071586">
    <property type="term" value="P:CAAX-box protein processing"/>
    <property type="evidence" value="ECO:0007669"/>
    <property type="project" value="InterPro"/>
</dbReference>
<evidence type="ECO:0000313" key="13">
    <source>
        <dbReference type="EMBL" id="PVH19978.1"/>
    </source>
</evidence>
<reference evidence="13 14" key="1">
    <citation type="submission" date="2017-12" db="EMBL/GenBank/DDBJ databases">
        <title>Genome Sequence of a Multidrug-Resistant Candida haemulonii Isolate from a Patient with Chronic Leg Ulcers in Israel.</title>
        <authorList>
            <person name="Chow N.A."/>
            <person name="Gade L."/>
            <person name="Batra D."/>
            <person name="Rowe L.A."/>
            <person name="Ben-Ami R."/>
            <person name="Loparev V.N."/>
            <person name="Litvintseva A.P."/>
        </authorList>
    </citation>
    <scope>NUCLEOTIDE SEQUENCE [LARGE SCALE GENOMIC DNA]</scope>
    <source>
        <strain evidence="13 14">B11899</strain>
    </source>
</reference>
<evidence type="ECO:0000313" key="14">
    <source>
        <dbReference type="Proteomes" id="UP000244309"/>
    </source>
</evidence>
<keyword evidence="7 11" id="KW-1133">Transmembrane helix</keyword>
<dbReference type="EC" id="3.4.26.1" evidence="10"/>
<dbReference type="AlphaFoldDB" id="A0A2V1AQ47"/>
<evidence type="ECO:0000256" key="2">
    <source>
        <dbReference type="ARBA" id="ARBA00006897"/>
    </source>
</evidence>
<proteinExistence type="inferred from homology"/>
<dbReference type="RefSeq" id="XP_025340918.1">
    <property type="nucleotide sequence ID" value="XM_025485453.1"/>
</dbReference>
<protein>
    <recommendedName>
        <fullName evidence="10">intramembrane prenyl-peptidase Rce1</fullName>
        <ecNumber evidence="10">3.4.26.1</ecNumber>
    </recommendedName>
</protein>
<evidence type="ECO:0000259" key="12">
    <source>
        <dbReference type="Pfam" id="PF02517"/>
    </source>
</evidence>
<dbReference type="GO" id="GO:0004222">
    <property type="term" value="F:metalloendopeptidase activity"/>
    <property type="evidence" value="ECO:0007669"/>
    <property type="project" value="InterPro"/>
</dbReference>
<dbReference type="OrthoDB" id="271604at2759"/>
<dbReference type="Pfam" id="PF02517">
    <property type="entry name" value="Rce1-like"/>
    <property type="match status" value="1"/>
</dbReference>
<evidence type="ECO:0000256" key="3">
    <source>
        <dbReference type="ARBA" id="ARBA00022670"/>
    </source>
</evidence>
<keyword evidence="5" id="KW-0378">Hydrolase</keyword>
<evidence type="ECO:0000256" key="10">
    <source>
        <dbReference type="ARBA" id="ARBA00049729"/>
    </source>
</evidence>
<comment type="subcellular location">
    <subcellularLocation>
        <location evidence="1">Endoplasmic reticulum membrane</location>
        <topology evidence="1">Multi-pass membrane protein</topology>
    </subcellularLocation>
</comment>
<evidence type="ECO:0000256" key="4">
    <source>
        <dbReference type="ARBA" id="ARBA00022692"/>
    </source>
</evidence>
<feature type="domain" description="CAAX prenyl protease 2/Lysostaphin resistance protein A-like" evidence="12">
    <location>
        <begin position="132"/>
        <end position="237"/>
    </location>
</feature>
<dbReference type="PANTHER" id="PTHR13046">
    <property type="entry name" value="PROTEASE U48 CAAX PRENYL PROTEASE RCE1"/>
    <property type="match status" value="1"/>
</dbReference>
<keyword evidence="4 11" id="KW-0812">Transmembrane</keyword>
<comment type="similarity">
    <text evidence="2">Belongs to the peptidase U48 family.</text>
</comment>
<dbReference type="Proteomes" id="UP000244309">
    <property type="component" value="Unassembled WGS sequence"/>
</dbReference>
<dbReference type="InterPro" id="IPR003675">
    <property type="entry name" value="Rce1/LyrA-like_dom"/>
</dbReference>
<evidence type="ECO:0000256" key="1">
    <source>
        <dbReference type="ARBA" id="ARBA00004477"/>
    </source>
</evidence>
<keyword evidence="3" id="KW-0645">Protease</keyword>
<feature type="transmembrane region" description="Helical" evidence="11">
    <location>
        <begin position="192"/>
        <end position="213"/>
    </location>
</feature>
<evidence type="ECO:0000256" key="11">
    <source>
        <dbReference type="SAM" id="Phobius"/>
    </source>
</evidence>
<comment type="catalytic activity">
    <reaction evidence="9">
        <text>Hydrolyzes the peptide bond -P2-(S-farnesyl or geranylgeranyl)C-P1'-P2'-P3'-COOH where P1' and P2' are amino acids with aliphatic sidechains and P3' is any C-terminal residue.</text>
        <dbReference type="EC" id="3.4.26.1"/>
    </reaction>
</comment>
<feature type="transmembrane region" description="Helical" evidence="11">
    <location>
        <begin position="42"/>
        <end position="64"/>
    </location>
</feature>
<dbReference type="PANTHER" id="PTHR13046:SF0">
    <property type="entry name" value="CAAX PRENYL PROTEASE 2"/>
    <property type="match status" value="1"/>
</dbReference>
<name>A0A2V1AQ47_9ASCO</name>
<dbReference type="GeneID" id="37007086"/>
<dbReference type="EMBL" id="PKFO01000003">
    <property type="protein sequence ID" value="PVH19978.1"/>
    <property type="molecule type" value="Genomic_DNA"/>
</dbReference>
<feature type="transmembrane region" description="Helical" evidence="11">
    <location>
        <begin position="253"/>
        <end position="270"/>
    </location>
</feature>
<dbReference type="VEuPathDB" id="FungiDB:CXQ85_001755"/>
<keyword evidence="8 11" id="KW-0472">Membrane</keyword>
<keyword evidence="14" id="KW-1185">Reference proteome</keyword>
<evidence type="ECO:0000256" key="6">
    <source>
        <dbReference type="ARBA" id="ARBA00022824"/>
    </source>
</evidence>
<dbReference type="STRING" id="45357.A0A2V1AQ47"/>
<gene>
    <name evidence="13" type="ORF">CXQ85_001755</name>
</gene>
<evidence type="ECO:0000256" key="9">
    <source>
        <dbReference type="ARBA" id="ARBA00047280"/>
    </source>
</evidence>
<feature type="transmembrane region" description="Helical" evidence="11">
    <location>
        <begin position="160"/>
        <end position="180"/>
    </location>
</feature>
<dbReference type="InterPro" id="IPR039731">
    <property type="entry name" value="Rce1"/>
</dbReference>
<organism evidence="13 14">
    <name type="scientific">Candidozyma haemuli</name>
    <dbReference type="NCBI Taxonomy" id="45357"/>
    <lineage>
        <taxon>Eukaryota</taxon>
        <taxon>Fungi</taxon>
        <taxon>Dikarya</taxon>
        <taxon>Ascomycota</taxon>
        <taxon>Saccharomycotina</taxon>
        <taxon>Pichiomycetes</taxon>
        <taxon>Metschnikowiaceae</taxon>
        <taxon>Candidozyma</taxon>
    </lineage>
</organism>
<evidence type="ECO:0000256" key="7">
    <source>
        <dbReference type="ARBA" id="ARBA00022989"/>
    </source>
</evidence>
<accession>A0A2V1AQ47</accession>